<dbReference type="EMBL" id="JBHUOL010000012">
    <property type="protein sequence ID" value="MFD2908631.1"/>
    <property type="molecule type" value="Genomic_DNA"/>
</dbReference>
<gene>
    <name evidence="1" type="ORF">ACFSX9_07760</name>
</gene>
<sequence>MTNHYVNNNLSSRSINKTTTILSSGTRFILQFSLNRIMASETITKFSAE</sequence>
<name>A0ABW5Z961_9FLAO</name>
<protein>
    <submittedName>
        <fullName evidence="1">Uncharacterized protein</fullName>
    </submittedName>
</protein>
<comment type="caution">
    <text evidence="1">The sequence shown here is derived from an EMBL/GenBank/DDBJ whole genome shotgun (WGS) entry which is preliminary data.</text>
</comment>
<evidence type="ECO:0000313" key="1">
    <source>
        <dbReference type="EMBL" id="MFD2908631.1"/>
    </source>
</evidence>
<dbReference type="RefSeq" id="WP_379806344.1">
    <property type="nucleotide sequence ID" value="NZ_JBHUOL010000012.1"/>
</dbReference>
<dbReference type="Proteomes" id="UP001597549">
    <property type="component" value="Unassembled WGS sequence"/>
</dbReference>
<proteinExistence type="predicted"/>
<organism evidence="1 2">
    <name type="scientific">Flavobacterium ardleyense</name>
    <dbReference type="NCBI Taxonomy" id="2038737"/>
    <lineage>
        <taxon>Bacteria</taxon>
        <taxon>Pseudomonadati</taxon>
        <taxon>Bacteroidota</taxon>
        <taxon>Flavobacteriia</taxon>
        <taxon>Flavobacteriales</taxon>
        <taxon>Flavobacteriaceae</taxon>
        <taxon>Flavobacterium</taxon>
    </lineage>
</organism>
<keyword evidence="2" id="KW-1185">Reference proteome</keyword>
<evidence type="ECO:0000313" key="2">
    <source>
        <dbReference type="Proteomes" id="UP001597549"/>
    </source>
</evidence>
<reference evidence="2" key="1">
    <citation type="journal article" date="2019" name="Int. J. Syst. Evol. Microbiol.">
        <title>The Global Catalogue of Microorganisms (GCM) 10K type strain sequencing project: providing services to taxonomists for standard genome sequencing and annotation.</title>
        <authorList>
            <consortium name="The Broad Institute Genomics Platform"/>
            <consortium name="The Broad Institute Genome Sequencing Center for Infectious Disease"/>
            <person name="Wu L."/>
            <person name="Ma J."/>
        </authorList>
    </citation>
    <scope>NUCLEOTIDE SEQUENCE [LARGE SCALE GENOMIC DNA]</scope>
    <source>
        <strain evidence="2">KCTC 52644</strain>
    </source>
</reference>
<accession>A0ABW5Z961</accession>